<protein>
    <submittedName>
        <fullName evidence="4">PF04041 domain protein</fullName>
    </submittedName>
</protein>
<dbReference type="Pfam" id="PF04041">
    <property type="entry name" value="Glyco_hydro_130"/>
    <property type="match status" value="1"/>
</dbReference>
<dbReference type="AlphaFoldDB" id="M6D4I8"/>
<organism evidence="4 5">
    <name type="scientific">Leptospira alstonii serovar Sichuan str. 79601</name>
    <dbReference type="NCBI Taxonomy" id="1218565"/>
    <lineage>
        <taxon>Bacteria</taxon>
        <taxon>Pseudomonadati</taxon>
        <taxon>Spirochaetota</taxon>
        <taxon>Spirochaetia</taxon>
        <taxon>Leptospirales</taxon>
        <taxon>Leptospiraceae</taxon>
        <taxon>Leptospira</taxon>
    </lineage>
</organism>
<sequence>MNQTTYPELFHRYEQNPILTAKDWPYPVHSVFNPGATKLQDGTTLLLCRVEDRTGKSHLCAARSSNGVDDWKIDTEPTFIADPENFPEELWGIEDPRITYIAELNQYAIVYTAYSKEGPGVALAFTKDFHNFERYGMILRPEDKDATLLPRRIGGRWAMIHRPIGIHGAHMWISYSSDLKQWGDHKLMLEARLGGWWDANKIGLSPPPIETPQGWLVIYHGVRHNASGALYRLGLALFDLNTPELCLKRGQEWIFGAKEPYEQRGDVDNVVFPCGYTLGADGDTLNIYYGAADTSIALAICSINELLEWLAKQ</sequence>
<accession>M6D4I8</accession>
<evidence type="ECO:0000256" key="2">
    <source>
        <dbReference type="ARBA" id="ARBA00022679"/>
    </source>
</evidence>
<dbReference type="InterPro" id="IPR023296">
    <property type="entry name" value="Glyco_hydro_beta-prop_sf"/>
</dbReference>
<gene>
    <name evidence="4" type="ORF">LEP1GSC194_0325</name>
</gene>
<comment type="caution">
    <text evidence="4">The sequence shown here is derived from an EMBL/GenBank/DDBJ whole genome shotgun (WGS) entry which is preliminary data.</text>
</comment>
<dbReference type="Proteomes" id="UP000011988">
    <property type="component" value="Unassembled WGS sequence"/>
</dbReference>
<dbReference type="PANTHER" id="PTHR34106">
    <property type="entry name" value="GLYCOSIDASE"/>
    <property type="match status" value="1"/>
</dbReference>
<evidence type="ECO:0000313" key="5">
    <source>
        <dbReference type="Proteomes" id="UP000011988"/>
    </source>
</evidence>
<dbReference type="EMBL" id="ANIK01000028">
    <property type="protein sequence ID" value="EMJ96143.1"/>
    <property type="molecule type" value="Genomic_DNA"/>
</dbReference>
<dbReference type="SUPFAM" id="SSF75005">
    <property type="entry name" value="Arabinanase/levansucrase/invertase"/>
    <property type="match status" value="1"/>
</dbReference>
<dbReference type="InterPro" id="IPR007184">
    <property type="entry name" value="Mannoside_phosphorylase"/>
</dbReference>
<comment type="similarity">
    <text evidence="3">Belongs to the glycosyl hydrolase 130 family.</text>
</comment>
<reference evidence="4 5" key="1">
    <citation type="submission" date="2013-01" db="EMBL/GenBank/DDBJ databases">
        <authorList>
            <person name="Harkins D.M."/>
            <person name="Durkin A.S."/>
            <person name="Brinkac L.M."/>
            <person name="Haft D.H."/>
            <person name="Selengut J.D."/>
            <person name="Sanka R."/>
            <person name="DePew J."/>
            <person name="Purushe J."/>
            <person name="Galloway R.L."/>
            <person name="Vinetz J.M."/>
            <person name="Sutton G.G."/>
            <person name="Nierman W.C."/>
            <person name="Fouts D.E."/>
        </authorList>
    </citation>
    <scope>NUCLEOTIDE SEQUENCE [LARGE SCALE GENOMIC DNA]</scope>
    <source>
        <strain evidence="4 5">79601</strain>
    </source>
</reference>
<dbReference type="Gene3D" id="2.115.10.20">
    <property type="entry name" value="Glycosyl hydrolase domain, family 43"/>
    <property type="match status" value="1"/>
</dbReference>
<keyword evidence="2" id="KW-0808">Transferase</keyword>
<dbReference type="PIRSF" id="PIRSF016202">
    <property type="entry name" value="PH1107"/>
    <property type="match status" value="1"/>
</dbReference>
<evidence type="ECO:0000256" key="1">
    <source>
        <dbReference type="ARBA" id="ARBA00022676"/>
    </source>
</evidence>
<proteinExistence type="inferred from homology"/>
<dbReference type="GO" id="GO:0016757">
    <property type="term" value="F:glycosyltransferase activity"/>
    <property type="evidence" value="ECO:0007669"/>
    <property type="project" value="UniProtKB-KW"/>
</dbReference>
<keyword evidence="1" id="KW-0328">Glycosyltransferase</keyword>
<dbReference type="RefSeq" id="WP_017810256.1">
    <property type="nucleotide sequence ID" value="NZ_ANIK01000028.1"/>
</dbReference>
<dbReference type="OrthoDB" id="9759709at2"/>
<evidence type="ECO:0000313" key="4">
    <source>
        <dbReference type="EMBL" id="EMJ96143.1"/>
    </source>
</evidence>
<name>M6D4I8_9LEPT</name>
<dbReference type="PATRIC" id="fig|1218565.3.peg.1314"/>
<dbReference type="CDD" id="cd18615">
    <property type="entry name" value="GH130"/>
    <property type="match status" value="1"/>
</dbReference>
<evidence type="ECO:0000256" key="3">
    <source>
        <dbReference type="ARBA" id="ARBA00024356"/>
    </source>
</evidence>
<dbReference type="PANTHER" id="PTHR34106:SF5">
    <property type="entry name" value="GLYCOSIDASE"/>
    <property type="match status" value="1"/>
</dbReference>